<reference evidence="3 4" key="1">
    <citation type="submission" date="2021-04" db="EMBL/GenBank/DDBJ databases">
        <authorList>
            <person name="Shkoporov A.N."/>
            <person name="Stockdale S.R."/>
            <person name="Guerin E."/>
            <person name="Ross R.P."/>
            <person name="Hill C."/>
        </authorList>
    </citation>
    <scope>NUCLEOTIDE SEQUENCE [LARGE SCALE GENOMIC DNA]</scope>
    <source>
        <strain evidence="4">cr19_1</strain>
    </source>
</reference>
<accession>A0AAE7V3N5</accession>
<dbReference type="PANTHER" id="PTHR42759:SF1">
    <property type="entry name" value="MAGNESIUM-CHELATASE SUBUNIT CHLD"/>
    <property type="match status" value="1"/>
</dbReference>
<sequence>MRLSKFINKHFFNKDIDTVDPNYTIENINVGKKRDELRGGDVIYAAISTTIKENGKKKRLNQRKDLYMLKDSYGKFTFVDYLGNEYKTSLTGIKIINSLNKKLKEQEINNLLDTYERDLKEAERLKYLEESKSLGFNFTNLEPEEKLRRTVKAGIKNIWMVGPAGCGKSTMARNIAEEMEIPYLCISCGIGTSATEFIGYKYPTRESTRFGEYYAKPSIILIDEITALDPAVAQILNAALANDEIETTTGLVHRHPNCIIIATSNTFGFGCDRQYVANNQLDASTIDRFIGGIVEVTYSAKYESQYDSEVVDYINTLRRFAKETNLRKVISTRMVQAGHTLKYNHFMDWKQRLIINWSENERKTLEQWLESGSETITMKIQLVMKELLYNYDSITDFYNDAITPAPEGNSKDLNDHLKTEKKDFRGLSIDDIQKSKYCYLKGLDGLKEIELNVDLGGSKRSYIYDEFDGDDMNYDRLLEGFPAMRKRVKTHGIGSGRLINVYVVISENCNIGYKEMLNKAYTAIQIVDMLENMGYRVAIYACDSTRDAYGSWREETGVIYEVRVCLKKHEDSMNKGLILNGISPWFFRYYMFAHQKGHYKNGWGMGHSIPLNIEQTKENIVINHGQCLSKESADAKLKQIEELFKVDQKR</sequence>
<dbReference type="PANTHER" id="PTHR42759">
    <property type="entry name" value="MOXR FAMILY PROTEIN"/>
    <property type="match status" value="1"/>
</dbReference>
<evidence type="ECO:0000313" key="3">
    <source>
        <dbReference type="EMBL" id="QWM90850.2"/>
    </source>
</evidence>
<dbReference type="InterPro" id="IPR003593">
    <property type="entry name" value="AAA+_ATPase"/>
</dbReference>
<dbReference type="InterPro" id="IPR050764">
    <property type="entry name" value="CbbQ/NirQ/NorQ/GpvN"/>
</dbReference>
<proteinExistence type="predicted"/>
<dbReference type="Proteomes" id="UP000827455">
    <property type="component" value="Segment"/>
</dbReference>
<feature type="domain" description="AAA+ ATPase" evidence="2">
    <location>
        <begin position="154"/>
        <end position="300"/>
    </location>
</feature>
<name>A0AAE7V3N5_9CAUD</name>
<keyword evidence="4" id="KW-1185">Reference proteome</keyword>
<dbReference type="GO" id="GO:0016887">
    <property type="term" value="F:ATP hydrolysis activity"/>
    <property type="evidence" value="ECO:0007669"/>
    <property type="project" value="InterPro"/>
</dbReference>
<dbReference type="InterPro" id="IPR027417">
    <property type="entry name" value="P-loop_NTPase"/>
</dbReference>
<feature type="coiled-coil region" evidence="1">
    <location>
        <begin position="105"/>
        <end position="132"/>
    </location>
</feature>
<protein>
    <submittedName>
        <fullName evidence="3">CbbQ/nirQ/norQ carboxysome domain, transcriptional regulator</fullName>
    </submittedName>
</protein>
<dbReference type="EMBL" id="MZ130494">
    <property type="protein sequence ID" value="QWM90850.2"/>
    <property type="molecule type" value="Genomic_DNA"/>
</dbReference>
<dbReference type="InterPro" id="IPR055616">
    <property type="entry name" value="DUF7192"/>
</dbReference>
<evidence type="ECO:0000256" key="1">
    <source>
        <dbReference type="SAM" id="Coils"/>
    </source>
</evidence>
<dbReference type="SUPFAM" id="SSF52540">
    <property type="entry name" value="P-loop containing nucleoside triphosphate hydrolases"/>
    <property type="match status" value="1"/>
</dbReference>
<organism evidence="3 4">
    <name type="scientific">uncultured phage cr19_1</name>
    <dbReference type="NCBI Taxonomy" id="2986420"/>
    <lineage>
        <taxon>Viruses</taxon>
        <taxon>Duplodnaviria</taxon>
        <taxon>Heunggongvirae</taxon>
        <taxon>Uroviricota</taxon>
        <taxon>Caudoviricetes</taxon>
        <taxon>Crassvirales</taxon>
        <taxon>Suoliviridae</taxon>
        <taxon>Uncouvirinae</taxon>
        <taxon>Birpovirus</taxon>
        <taxon>Birpovirus hominis</taxon>
    </lineage>
</organism>
<evidence type="ECO:0000259" key="2">
    <source>
        <dbReference type="SMART" id="SM00382"/>
    </source>
</evidence>
<gene>
    <name evidence="3" type="primary">gp_72884</name>
</gene>
<keyword evidence="1" id="KW-0175">Coiled coil</keyword>
<dbReference type="SMART" id="SM00382">
    <property type="entry name" value="AAA"/>
    <property type="match status" value="1"/>
</dbReference>
<dbReference type="Pfam" id="PF23822">
    <property type="entry name" value="DUF7192"/>
    <property type="match status" value="1"/>
</dbReference>
<dbReference type="Pfam" id="PF07728">
    <property type="entry name" value="AAA_5"/>
    <property type="match status" value="1"/>
</dbReference>
<dbReference type="GO" id="GO:0005524">
    <property type="term" value="F:ATP binding"/>
    <property type="evidence" value="ECO:0007669"/>
    <property type="project" value="InterPro"/>
</dbReference>
<evidence type="ECO:0000313" key="4">
    <source>
        <dbReference type="Proteomes" id="UP000827455"/>
    </source>
</evidence>
<dbReference type="InterPro" id="IPR011704">
    <property type="entry name" value="ATPase_dyneun-rel_AAA"/>
</dbReference>
<dbReference type="Gene3D" id="3.40.50.300">
    <property type="entry name" value="P-loop containing nucleotide triphosphate hydrolases"/>
    <property type="match status" value="1"/>
</dbReference>